<dbReference type="Gene3D" id="3.90.550.10">
    <property type="entry name" value="Spore Coat Polysaccharide Biosynthesis Protein SpsA, Chain A"/>
    <property type="match status" value="1"/>
</dbReference>
<organism evidence="2 3">
    <name type="scientific">Xylanibacter rodentium</name>
    <dbReference type="NCBI Taxonomy" id="2736289"/>
    <lineage>
        <taxon>Bacteria</taxon>
        <taxon>Pseudomonadati</taxon>
        <taxon>Bacteroidota</taxon>
        <taxon>Bacteroidia</taxon>
        <taxon>Bacteroidales</taxon>
        <taxon>Prevotellaceae</taxon>
        <taxon>Xylanibacter</taxon>
    </lineage>
</organism>
<feature type="domain" description="Glycosyltransferase 2-like" evidence="1">
    <location>
        <begin position="10"/>
        <end position="161"/>
    </location>
</feature>
<accession>A0ABX2AQD1</accession>
<dbReference type="InterPro" id="IPR050834">
    <property type="entry name" value="Glycosyltransf_2"/>
</dbReference>
<evidence type="ECO:0000313" key="3">
    <source>
        <dbReference type="Proteomes" id="UP001193734"/>
    </source>
</evidence>
<dbReference type="EMBL" id="JABKKE010000001">
    <property type="protein sequence ID" value="NPE12791.1"/>
    <property type="molecule type" value="Genomic_DNA"/>
</dbReference>
<dbReference type="Pfam" id="PF00535">
    <property type="entry name" value="Glycos_transf_2"/>
    <property type="match status" value="1"/>
</dbReference>
<name>A0ABX2AQD1_9BACT</name>
<dbReference type="InterPro" id="IPR001173">
    <property type="entry name" value="Glyco_trans_2-like"/>
</dbReference>
<dbReference type="CDD" id="cd00761">
    <property type="entry name" value="Glyco_tranf_GTA_type"/>
    <property type="match status" value="1"/>
</dbReference>
<keyword evidence="3" id="KW-1185">Reference proteome</keyword>
<reference evidence="2 3" key="1">
    <citation type="submission" date="2020-05" db="EMBL/GenBank/DDBJ databases">
        <title>Distinct polysaccharide utilization as determinants for interspecies competition between intestinal Prevotella spp.</title>
        <authorList>
            <person name="Galvez E.J.C."/>
            <person name="Iljazovic A."/>
            <person name="Strowig T."/>
        </authorList>
    </citation>
    <scope>NUCLEOTIDE SEQUENCE [LARGE SCALE GENOMIC DNA]</scope>
    <source>
        <strain evidence="2 3">PROD</strain>
    </source>
</reference>
<gene>
    <name evidence="2" type="ORF">HPS55_00325</name>
</gene>
<dbReference type="PANTHER" id="PTHR43685:SF3">
    <property type="entry name" value="SLR2126 PROTEIN"/>
    <property type="match status" value="1"/>
</dbReference>
<protein>
    <submittedName>
        <fullName evidence="2">Glycosyltransferase family 2 protein</fullName>
    </submittedName>
</protein>
<dbReference type="SUPFAM" id="SSF53448">
    <property type="entry name" value="Nucleotide-diphospho-sugar transferases"/>
    <property type="match status" value="1"/>
</dbReference>
<dbReference type="RefSeq" id="WP_172173349.1">
    <property type="nucleotide sequence ID" value="NZ_CASGIA010000008.1"/>
</dbReference>
<dbReference type="GeneID" id="82156200"/>
<dbReference type="Proteomes" id="UP001193734">
    <property type="component" value="Unassembled WGS sequence"/>
</dbReference>
<evidence type="ECO:0000259" key="1">
    <source>
        <dbReference type="Pfam" id="PF00535"/>
    </source>
</evidence>
<dbReference type="InterPro" id="IPR029044">
    <property type="entry name" value="Nucleotide-diphossugar_trans"/>
</dbReference>
<dbReference type="PANTHER" id="PTHR43685">
    <property type="entry name" value="GLYCOSYLTRANSFERASE"/>
    <property type="match status" value="1"/>
</dbReference>
<proteinExistence type="predicted"/>
<sequence length="301" mass="35454">MSNKEKYQLSILIPVYNHVCKGLVENLHLQAETEGLLYEIIVADDGSTDIAVKEKNSRISTIKNCRYISRDVNVGRAAIRNFLAEQSRFKNLLFLDCDIELPDSHFLKRYIDADIKAVLYGGVCTEGTHSLGKHNIRYIYEHSSEPHHTALERSKQPYKSFRTTNFIISRNIMLAHPFDERFKHYGYEDVFFGKELKHNNITIMHIDNPVSIRDFEPNDVFISKTEEALRTLYCFRNELADYSKMLESIRRMEKFIPMEFFRMWHRVFGKLELKNLKGNSPRLTIFNMYRLGYYLSLKDVK</sequence>
<comment type="caution">
    <text evidence="2">The sequence shown here is derived from an EMBL/GenBank/DDBJ whole genome shotgun (WGS) entry which is preliminary data.</text>
</comment>
<evidence type="ECO:0000313" key="2">
    <source>
        <dbReference type="EMBL" id="NPE12791.1"/>
    </source>
</evidence>